<dbReference type="PATRIC" id="fig|226910.6.peg.5811"/>
<dbReference type="InterPro" id="IPR050103">
    <property type="entry name" value="Class-III_PLP-dep_AT"/>
</dbReference>
<dbReference type="PANTHER" id="PTHR11986:SF58">
    <property type="entry name" value="LEUCINE_METHIONINE RACEMASE"/>
    <property type="match status" value="1"/>
</dbReference>
<evidence type="ECO:0000313" key="7">
    <source>
        <dbReference type="EMBL" id="KIH80480.1"/>
    </source>
</evidence>
<proteinExistence type="inferred from homology"/>
<name>A0A0C2I0I4_9PSED</name>
<dbReference type="SUPFAM" id="SSF53383">
    <property type="entry name" value="PLP-dependent transferases"/>
    <property type="match status" value="1"/>
</dbReference>
<dbReference type="STRING" id="226910.UCMB321_5825"/>
<accession>A0A0C2I0I4</accession>
<dbReference type="GO" id="GO:0034386">
    <property type="term" value="F:4-aminobutyrate:2-oxoglutarate transaminase activity"/>
    <property type="evidence" value="ECO:0007669"/>
    <property type="project" value="InterPro"/>
</dbReference>
<dbReference type="Gene3D" id="3.90.1150.10">
    <property type="entry name" value="Aspartate Aminotransferase, domain 1"/>
    <property type="match status" value="1"/>
</dbReference>
<dbReference type="InterPro" id="IPR015422">
    <property type="entry name" value="PyrdxlP-dep_Trfase_small"/>
</dbReference>
<dbReference type="InterPro" id="IPR015424">
    <property type="entry name" value="PyrdxlP-dep_Trfase"/>
</dbReference>
<dbReference type="Gene3D" id="3.40.640.10">
    <property type="entry name" value="Type I PLP-dependent aspartate aminotransferase-like (Major domain)"/>
    <property type="match status" value="1"/>
</dbReference>
<comment type="cofactor">
    <cofactor evidence="1">
        <name>pyridoxal 5'-phosphate</name>
        <dbReference type="ChEBI" id="CHEBI:597326"/>
    </cofactor>
</comment>
<dbReference type="GO" id="GO:0042802">
    <property type="term" value="F:identical protein binding"/>
    <property type="evidence" value="ECO:0007669"/>
    <property type="project" value="TreeGrafter"/>
</dbReference>
<keyword evidence="3 7" id="KW-0032">Aminotransferase</keyword>
<sequence>MQSEFPSLDARRQSAVARGINQLHPVYVQSADNARLIDANGKSYIDFAGGIAALNTGHLHPRVVEAVQAQLQQFSHTCFAVTPYESYISVCERINRYMPGPFDKRSVLLTTGSEAVESAIKVARAATGRTGVIAFTGAYHGRTFLTMAMTAKVSPYSSAMGLMPGHVYRALFPDASSGVDTEQALASLERIFYCDAAPTDIAAIVIEPVQGEGGFHVAPAPFMAALRAICDRHGIVLIADEVQCGAGRTGTFFAMEQMGVHADLIVFGKSVAGGLPLSGVVGRADLMDSIGPGGLGGTYAGNPLACAAALAVLDVIEQDQLLSKAVSLGDLLTQVLAETTSGLGVSCRIRGLGAMVALELFDDPQQRVPATDTTRQLVRQAQQRGLLLLSCGPRNNVIRFLMPLTIDTQSLADGLSILGQCLASIKGISSFV</sequence>
<dbReference type="PIRSF" id="PIRSF000521">
    <property type="entry name" value="Transaminase_4ab_Lys_Orn"/>
    <property type="match status" value="1"/>
</dbReference>
<evidence type="ECO:0000256" key="1">
    <source>
        <dbReference type="ARBA" id="ARBA00001933"/>
    </source>
</evidence>
<dbReference type="Proteomes" id="UP000031535">
    <property type="component" value="Unassembled WGS sequence"/>
</dbReference>
<dbReference type="InterPro" id="IPR015421">
    <property type="entry name" value="PyrdxlP-dep_Trfase_major"/>
</dbReference>
<dbReference type="Pfam" id="PF00202">
    <property type="entry name" value="Aminotran_3"/>
    <property type="match status" value="1"/>
</dbReference>
<dbReference type="InterPro" id="IPR004632">
    <property type="entry name" value="4NH2But_aminotransferase_bac"/>
</dbReference>
<evidence type="ECO:0000256" key="4">
    <source>
        <dbReference type="ARBA" id="ARBA00022679"/>
    </source>
</evidence>
<gene>
    <name evidence="7" type="ORF">UCMB321_5825</name>
</gene>
<reference evidence="7 8" key="1">
    <citation type="submission" date="2015-01" db="EMBL/GenBank/DDBJ databases">
        <title>Complete genome of Pseudomonas batumici UCM B-321 producer of the batumin antibiotic with strong antistaphilococcal and potential anticancer activity.</title>
        <authorList>
            <person name="Klochko V.V."/>
            <person name="Zelena L.B."/>
            <person name="Elena K.A."/>
            <person name="Reva O.N."/>
        </authorList>
    </citation>
    <scope>NUCLEOTIDE SEQUENCE [LARGE SCALE GENOMIC DNA]</scope>
    <source>
        <strain evidence="7 8">UCM B-321</strain>
    </source>
</reference>
<dbReference type="PROSITE" id="PS00600">
    <property type="entry name" value="AA_TRANSFER_CLASS_3"/>
    <property type="match status" value="1"/>
</dbReference>
<dbReference type="GO" id="GO:0030170">
    <property type="term" value="F:pyridoxal phosphate binding"/>
    <property type="evidence" value="ECO:0007669"/>
    <property type="project" value="InterPro"/>
</dbReference>
<dbReference type="InterPro" id="IPR049704">
    <property type="entry name" value="Aminotrans_3_PPA_site"/>
</dbReference>
<evidence type="ECO:0000313" key="8">
    <source>
        <dbReference type="Proteomes" id="UP000031535"/>
    </source>
</evidence>
<dbReference type="InterPro" id="IPR005814">
    <property type="entry name" value="Aminotrans_3"/>
</dbReference>
<evidence type="ECO:0000256" key="2">
    <source>
        <dbReference type="ARBA" id="ARBA00008954"/>
    </source>
</evidence>
<dbReference type="EMBL" id="JXDG01000126">
    <property type="protein sequence ID" value="KIH80480.1"/>
    <property type="molecule type" value="Genomic_DNA"/>
</dbReference>
<keyword evidence="8" id="KW-1185">Reference proteome</keyword>
<dbReference type="NCBIfam" id="TIGR00700">
    <property type="entry name" value="GABAtrnsam"/>
    <property type="match status" value="1"/>
</dbReference>
<comment type="caution">
    <text evidence="7">The sequence shown here is derived from an EMBL/GenBank/DDBJ whole genome shotgun (WGS) entry which is preliminary data.</text>
</comment>
<dbReference type="CDD" id="cd00610">
    <property type="entry name" value="OAT_like"/>
    <property type="match status" value="1"/>
</dbReference>
<comment type="similarity">
    <text evidence="2 6">Belongs to the class-III pyridoxal-phosphate-dependent aminotransferase family.</text>
</comment>
<dbReference type="PANTHER" id="PTHR11986">
    <property type="entry name" value="AMINOTRANSFERASE CLASS III"/>
    <property type="match status" value="1"/>
</dbReference>
<dbReference type="GO" id="GO:0009448">
    <property type="term" value="P:gamma-aminobutyric acid metabolic process"/>
    <property type="evidence" value="ECO:0007669"/>
    <property type="project" value="InterPro"/>
</dbReference>
<keyword evidence="5 6" id="KW-0663">Pyridoxal phosphate</keyword>
<evidence type="ECO:0000256" key="3">
    <source>
        <dbReference type="ARBA" id="ARBA00022576"/>
    </source>
</evidence>
<keyword evidence="4 7" id="KW-0808">Transferase</keyword>
<dbReference type="RefSeq" id="WP_040072151.1">
    <property type="nucleotide sequence ID" value="NZ_JXDG01000126.1"/>
</dbReference>
<evidence type="ECO:0000256" key="6">
    <source>
        <dbReference type="RuleBase" id="RU003560"/>
    </source>
</evidence>
<dbReference type="FunFam" id="3.40.640.10:FF:000013">
    <property type="entry name" value="4-aminobutyrate aminotransferase"/>
    <property type="match status" value="1"/>
</dbReference>
<protein>
    <submittedName>
        <fullName evidence="7">Gamma-aminobutyrate:alpha-ketoglutarate aminotransferase</fullName>
    </submittedName>
</protein>
<evidence type="ECO:0000256" key="5">
    <source>
        <dbReference type="ARBA" id="ARBA00022898"/>
    </source>
</evidence>
<dbReference type="AlphaFoldDB" id="A0A0C2I0I4"/>
<dbReference type="OrthoDB" id="9801052at2"/>
<organism evidence="7 8">
    <name type="scientific">Pseudomonas batumici</name>
    <dbReference type="NCBI Taxonomy" id="226910"/>
    <lineage>
        <taxon>Bacteria</taxon>
        <taxon>Pseudomonadati</taxon>
        <taxon>Pseudomonadota</taxon>
        <taxon>Gammaproteobacteria</taxon>
        <taxon>Pseudomonadales</taxon>
        <taxon>Pseudomonadaceae</taxon>
        <taxon>Pseudomonas</taxon>
    </lineage>
</organism>